<evidence type="ECO:0000313" key="3">
    <source>
        <dbReference type="Proteomes" id="UP000198717"/>
    </source>
</evidence>
<organism evidence="1 4">
    <name type="scientific">Myxococcus virescens</name>
    <dbReference type="NCBI Taxonomy" id="83456"/>
    <lineage>
        <taxon>Bacteria</taxon>
        <taxon>Pseudomonadati</taxon>
        <taxon>Myxococcota</taxon>
        <taxon>Myxococcia</taxon>
        <taxon>Myxococcales</taxon>
        <taxon>Cystobacterineae</taxon>
        <taxon>Myxococcaceae</taxon>
        <taxon>Myxococcus</taxon>
    </lineage>
</organism>
<dbReference type="RefSeq" id="WP_090492061.1">
    <property type="nucleotide sequence ID" value="NZ_BJVY01000071.1"/>
</dbReference>
<accession>A0A511HP67</accession>
<proteinExistence type="predicted"/>
<sequence length="88" mass="9957">MGQQHDKDKVETNDEDRWVVPPASGVRVSIDPDMADTIRVEQHNPYGLQDPSEAEPGVVMIGSDQVDRVIQFLQEAKQELKKKQSSQR</sequence>
<protein>
    <submittedName>
        <fullName evidence="1">Uncharacterized protein</fullName>
    </submittedName>
</protein>
<gene>
    <name evidence="1" type="ORF">MVI01_71670</name>
    <name evidence="2" type="ORF">SAMN04488504_109297</name>
</gene>
<comment type="caution">
    <text evidence="1">The sequence shown here is derived from an EMBL/GenBank/DDBJ whole genome shotgun (WGS) entry which is preliminary data.</text>
</comment>
<name>A0A511HP67_9BACT</name>
<dbReference type="Proteomes" id="UP000198717">
    <property type="component" value="Unassembled WGS sequence"/>
</dbReference>
<reference evidence="1 4" key="2">
    <citation type="submission" date="2019-07" db="EMBL/GenBank/DDBJ databases">
        <title>Whole genome shotgun sequence of Myxococcus virescens NBRC 100334.</title>
        <authorList>
            <person name="Hosoyama A."/>
            <person name="Uohara A."/>
            <person name="Ohji S."/>
            <person name="Ichikawa N."/>
        </authorList>
    </citation>
    <scope>NUCLEOTIDE SEQUENCE [LARGE SCALE GENOMIC DNA]</scope>
    <source>
        <strain evidence="1 4">NBRC 100334</strain>
    </source>
</reference>
<dbReference type="AlphaFoldDB" id="A0A511HP67"/>
<evidence type="ECO:0000313" key="1">
    <source>
        <dbReference type="EMBL" id="GEL75383.1"/>
    </source>
</evidence>
<reference evidence="2 3" key="1">
    <citation type="submission" date="2016-10" db="EMBL/GenBank/DDBJ databases">
        <authorList>
            <person name="Varghese N."/>
            <person name="Submissions S."/>
        </authorList>
    </citation>
    <scope>NUCLEOTIDE SEQUENCE [LARGE SCALE GENOMIC DNA]</scope>
    <source>
        <strain evidence="2 3">DSM 2260</strain>
    </source>
</reference>
<dbReference type="EMBL" id="BJVY01000071">
    <property type="protein sequence ID" value="GEL75383.1"/>
    <property type="molecule type" value="Genomic_DNA"/>
</dbReference>
<evidence type="ECO:0000313" key="4">
    <source>
        <dbReference type="Proteomes" id="UP000321224"/>
    </source>
</evidence>
<dbReference type="Proteomes" id="UP000321224">
    <property type="component" value="Unassembled WGS sequence"/>
</dbReference>
<evidence type="ECO:0000313" key="2">
    <source>
        <dbReference type="EMBL" id="SDE65641.1"/>
    </source>
</evidence>
<dbReference type="EMBL" id="FNAJ01000009">
    <property type="protein sequence ID" value="SDE65641.1"/>
    <property type="molecule type" value="Genomic_DNA"/>
</dbReference>
<keyword evidence="3" id="KW-1185">Reference proteome</keyword>